<proteinExistence type="predicted"/>
<keyword evidence="1" id="KW-0472">Membrane</keyword>
<dbReference type="KEGG" id="pfd:PFDG_04600"/>
<evidence type="ECO:0000313" key="3">
    <source>
        <dbReference type="Proteomes" id="UP000054282"/>
    </source>
</evidence>
<evidence type="ECO:0000256" key="1">
    <source>
        <dbReference type="SAM" id="Phobius"/>
    </source>
</evidence>
<sequence length="32" mass="4090">MVVSYYYILNCYIHIYVFFFFFFFFLLSHFGT</sequence>
<reference evidence="3" key="1">
    <citation type="submission" date="2006-09" db="EMBL/GenBank/DDBJ databases">
        <title>Annotation of Plasmodium falciparum Dd2.</title>
        <authorList>
            <consortium name="The Broad Institute Genome Sequencing Platform"/>
            <person name="Volkman S.K."/>
            <person name="Neafsey D.E."/>
            <person name="Dash A.P."/>
            <person name="Chitnis C.E."/>
            <person name="Hartl D.L."/>
            <person name="Young S.K."/>
            <person name="Zeng Q."/>
            <person name="Koehrsen M."/>
            <person name="Alvarado L."/>
            <person name="Berlin A."/>
            <person name="Borenstein D."/>
            <person name="Chapman S.B."/>
            <person name="Chen Z."/>
            <person name="Engels R."/>
            <person name="Freedman E."/>
            <person name="Gellesch M."/>
            <person name="Goldberg J."/>
            <person name="Griggs A."/>
            <person name="Gujja S."/>
            <person name="Heilman E.R."/>
            <person name="Heiman D.I."/>
            <person name="Howarth C."/>
            <person name="Jen D."/>
            <person name="Larson L."/>
            <person name="Mehta T."/>
            <person name="Neiman D."/>
            <person name="Park D."/>
            <person name="Pearson M."/>
            <person name="Roberts A."/>
            <person name="Saif S."/>
            <person name="Shea T."/>
            <person name="Shenoy N."/>
            <person name="Sisk P."/>
            <person name="Stolte C."/>
            <person name="Sykes S."/>
            <person name="Walk T."/>
            <person name="White J."/>
            <person name="Yandava C."/>
            <person name="Haas B."/>
            <person name="Henn M.R."/>
            <person name="Nusbaum C."/>
            <person name="Birren B."/>
        </authorList>
    </citation>
    <scope>NUCLEOTIDE SEQUENCE [LARGE SCALE GENOMIC DNA]</scope>
</reference>
<keyword evidence="1" id="KW-0812">Transmembrane</keyword>
<reference evidence="3" key="2">
    <citation type="submission" date="2006-09" db="EMBL/GenBank/DDBJ databases">
        <title>The genome sequence of Plasmodium falciparum Dd2.</title>
        <authorList>
            <consortium name="The Broad Institute Genome Sequencing Platform"/>
            <person name="Birren B."/>
            <person name="Lander E."/>
            <person name="Galagan J."/>
            <person name="Nusbaum C."/>
            <person name="Devon K."/>
            <person name="Henn M."/>
            <person name="Jaffe D."/>
            <person name="Butler J."/>
            <person name="Alvarez P."/>
            <person name="Gnerre S."/>
            <person name="Grabherr M."/>
            <person name="Kleber M."/>
            <person name="Mauceli E."/>
            <person name="Brockman W."/>
            <person name="MacCallum I.A."/>
            <person name="Rounsley S."/>
            <person name="Young S."/>
            <person name="LaButti K."/>
            <person name="Pushparaj V."/>
            <person name="DeCaprio D."/>
            <person name="Crawford M."/>
            <person name="Koehrsen M."/>
            <person name="Engels R."/>
            <person name="Montgomery P."/>
            <person name="Pearson M."/>
            <person name="Howarth C."/>
            <person name="Larson L."/>
            <person name="Luoma S."/>
            <person name="White J."/>
            <person name="Kodira C."/>
            <person name="Zeng Q."/>
            <person name="O'Leary S."/>
            <person name="Yandava C."/>
            <person name="Alvarado L."/>
            <person name="Wirth D."/>
            <person name="Volkman S."/>
            <person name="Hartl D."/>
        </authorList>
    </citation>
    <scope>NUCLEOTIDE SEQUENCE [LARGE SCALE GENOMIC DNA]</scope>
</reference>
<evidence type="ECO:0000313" key="2">
    <source>
        <dbReference type="EMBL" id="KOB88115.1"/>
    </source>
</evidence>
<protein>
    <submittedName>
        <fullName evidence="2">Uncharacterized protein</fullName>
    </submittedName>
</protein>
<dbReference type="Proteomes" id="UP000054282">
    <property type="component" value="Unassembled WGS sequence"/>
</dbReference>
<name>A0A0L7M689_PLAF4</name>
<dbReference type="EMBL" id="DS016887">
    <property type="protein sequence ID" value="KOB88115.1"/>
    <property type="molecule type" value="Genomic_DNA"/>
</dbReference>
<organism evidence="2 3">
    <name type="scientific">Plasmodium falciparum (isolate Dd2)</name>
    <dbReference type="NCBI Taxonomy" id="57267"/>
    <lineage>
        <taxon>Eukaryota</taxon>
        <taxon>Sar</taxon>
        <taxon>Alveolata</taxon>
        <taxon>Apicomplexa</taxon>
        <taxon>Aconoidasida</taxon>
        <taxon>Haemosporida</taxon>
        <taxon>Plasmodiidae</taxon>
        <taxon>Plasmodium</taxon>
        <taxon>Plasmodium (Laverania)</taxon>
    </lineage>
</organism>
<gene>
    <name evidence="2" type="ORF">PFDG_04600</name>
</gene>
<feature type="transmembrane region" description="Helical" evidence="1">
    <location>
        <begin position="6"/>
        <end position="27"/>
    </location>
</feature>
<keyword evidence="1" id="KW-1133">Transmembrane helix</keyword>
<dbReference type="AlphaFoldDB" id="A0A0L7M689"/>
<accession>A0A0L7M689</accession>